<dbReference type="InterPro" id="IPR036291">
    <property type="entry name" value="NAD(P)-bd_dom_sf"/>
</dbReference>
<name>A0A382JY03_9ZZZZ</name>
<evidence type="ECO:0000313" key="2">
    <source>
        <dbReference type="EMBL" id="SVC15837.1"/>
    </source>
</evidence>
<dbReference type="PANTHER" id="PTHR43245">
    <property type="entry name" value="BIFUNCTIONAL POLYMYXIN RESISTANCE PROTEIN ARNA"/>
    <property type="match status" value="1"/>
</dbReference>
<evidence type="ECO:0000259" key="1">
    <source>
        <dbReference type="Pfam" id="PF01370"/>
    </source>
</evidence>
<dbReference type="PANTHER" id="PTHR43245:SF23">
    <property type="entry name" value="NAD(P)-BINDING DOMAIN-CONTAINING PROTEIN"/>
    <property type="match status" value="1"/>
</dbReference>
<sequence>MRQKKYLVTGGSGFIGSALVKSLLKKGHFVRVLDNNSRGDLRRLSTIIDKIDFIQGDIRDLNVVKKASKGIDAVCHLAFINGTRFFYEVPELVLEVGVKGMMNIIDS</sequence>
<accession>A0A382JY03</accession>
<protein>
    <recommendedName>
        <fullName evidence="1">NAD-dependent epimerase/dehydratase domain-containing protein</fullName>
    </recommendedName>
</protein>
<organism evidence="2">
    <name type="scientific">marine metagenome</name>
    <dbReference type="NCBI Taxonomy" id="408172"/>
    <lineage>
        <taxon>unclassified sequences</taxon>
        <taxon>metagenomes</taxon>
        <taxon>ecological metagenomes</taxon>
    </lineage>
</organism>
<dbReference type="Gene3D" id="3.40.50.720">
    <property type="entry name" value="NAD(P)-binding Rossmann-like Domain"/>
    <property type="match status" value="1"/>
</dbReference>
<dbReference type="Pfam" id="PF01370">
    <property type="entry name" value="Epimerase"/>
    <property type="match status" value="1"/>
</dbReference>
<dbReference type="InterPro" id="IPR001509">
    <property type="entry name" value="Epimerase_deHydtase"/>
</dbReference>
<dbReference type="SUPFAM" id="SSF51735">
    <property type="entry name" value="NAD(P)-binding Rossmann-fold domains"/>
    <property type="match status" value="1"/>
</dbReference>
<proteinExistence type="predicted"/>
<feature type="non-terminal residue" evidence="2">
    <location>
        <position position="107"/>
    </location>
</feature>
<reference evidence="2" key="1">
    <citation type="submission" date="2018-05" db="EMBL/GenBank/DDBJ databases">
        <authorList>
            <person name="Lanie J.A."/>
            <person name="Ng W.-L."/>
            <person name="Kazmierczak K.M."/>
            <person name="Andrzejewski T.M."/>
            <person name="Davidsen T.M."/>
            <person name="Wayne K.J."/>
            <person name="Tettelin H."/>
            <person name="Glass J.I."/>
            <person name="Rusch D."/>
            <person name="Podicherti R."/>
            <person name="Tsui H.-C.T."/>
            <person name="Winkler M.E."/>
        </authorList>
    </citation>
    <scope>NUCLEOTIDE SEQUENCE</scope>
</reference>
<gene>
    <name evidence="2" type="ORF">METZ01_LOCUS268691</name>
</gene>
<dbReference type="InterPro" id="IPR050177">
    <property type="entry name" value="Lipid_A_modif_metabolic_enz"/>
</dbReference>
<dbReference type="EMBL" id="UINC01076556">
    <property type="protein sequence ID" value="SVC15837.1"/>
    <property type="molecule type" value="Genomic_DNA"/>
</dbReference>
<dbReference type="AlphaFoldDB" id="A0A382JY03"/>
<feature type="domain" description="NAD-dependent epimerase/dehydratase" evidence="1">
    <location>
        <begin position="7"/>
        <end position="106"/>
    </location>
</feature>